<proteinExistence type="predicted"/>
<protein>
    <submittedName>
        <fullName evidence="2">Uncharacterized protein</fullName>
    </submittedName>
</protein>
<name>A0A8H3G6X8_9LECA</name>
<organism evidence="2 3">
    <name type="scientific">Imshaugia aleurites</name>
    <dbReference type="NCBI Taxonomy" id="172621"/>
    <lineage>
        <taxon>Eukaryota</taxon>
        <taxon>Fungi</taxon>
        <taxon>Dikarya</taxon>
        <taxon>Ascomycota</taxon>
        <taxon>Pezizomycotina</taxon>
        <taxon>Lecanoromycetes</taxon>
        <taxon>OSLEUM clade</taxon>
        <taxon>Lecanoromycetidae</taxon>
        <taxon>Lecanorales</taxon>
        <taxon>Lecanorineae</taxon>
        <taxon>Parmeliaceae</taxon>
        <taxon>Imshaugia</taxon>
    </lineage>
</organism>
<feature type="region of interest" description="Disordered" evidence="1">
    <location>
        <begin position="123"/>
        <end position="154"/>
    </location>
</feature>
<evidence type="ECO:0000256" key="1">
    <source>
        <dbReference type="SAM" id="MobiDB-lite"/>
    </source>
</evidence>
<feature type="compositionally biased region" description="Low complexity" evidence="1">
    <location>
        <begin position="123"/>
        <end position="136"/>
    </location>
</feature>
<dbReference type="AlphaFoldDB" id="A0A8H3G6X8"/>
<feature type="region of interest" description="Disordered" evidence="1">
    <location>
        <begin position="178"/>
        <end position="203"/>
    </location>
</feature>
<evidence type="ECO:0000313" key="2">
    <source>
        <dbReference type="EMBL" id="CAF9935894.1"/>
    </source>
</evidence>
<comment type="caution">
    <text evidence="2">The sequence shown here is derived from an EMBL/GenBank/DDBJ whole genome shotgun (WGS) entry which is preliminary data.</text>
</comment>
<dbReference type="EMBL" id="CAJPDT010000087">
    <property type="protein sequence ID" value="CAF9935894.1"/>
    <property type="molecule type" value="Genomic_DNA"/>
</dbReference>
<sequence length="349" mass="35926">MARGKSYNTTVAYAPADLSTAMSARPQQTECTYITVNYTMLGDYTSSGNPDFFLSIPSSLTSLDPAWSTCTPALYGAWDPPKTLQHATALTDPADPPRPSPSAAPVGRLTPVYAPATTTTAIKSPATASATPSVAAEPGASRTSEHAKTNAAEPADPALVQSFYKSAALGSPSNNIHIVPSVPNGKPDFSDPSNTTPGVEGFSDAVVDDSEYAIPTRTAEKAPLFSTTQANGIVTNPDGNRNEFKIGDEIISVDEPATAFSGAAFSLAPSELSISSLELPFPAETDSRSAGLGGLVINASRSGQSPAKNGSNGSNAIVFADGAFKSSHFYSISVWARVTAVAAMVGLAL</sequence>
<dbReference type="Proteomes" id="UP000664534">
    <property type="component" value="Unassembled WGS sequence"/>
</dbReference>
<gene>
    <name evidence="2" type="ORF">IMSHALPRED_010383</name>
</gene>
<dbReference type="OrthoDB" id="10581285at2759"/>
<accession>A0A8H3G6X8</accession>
<feature type="region of interest" description="Disordered" evidence="1">
    <location>
        <begin position="87"/>
        <end position="108"/>
    </location>
</feature>
<keyword evidence="3" id="KW-1185">Reference proteome</keyword>
<reference evidence="2" key="1">
    <citation type="submission" date="2021-03" db="EMBL/GenBank/DDBJ databases">
        <authorList>
            <person name="Tagirdzhanova G."/>
        </authorList>
    </citation>
    <scope>NUCLEOTIDE SEQUENCE</scope>
</reference>
<evidence type="ECO:0000313" key="3">
    <source>
        <dbReference type="Proteomes" id="UP000664534"/>
    </source>
</evidence>